<accession>A0ABY6KBY6</accession>
<evidence type="ECO:0000313" key="1">
    <source>
        <dbReference type="EMBL" id="UYV65889.1"/>
    </source>
</evidence>
<gene>
    <name evidence="1" type="ORF">LAZ67_3005819</name>
</gene>
<dbReference type="EMBL" id="CP092865">
    <property type="protein sequence ID" value="UYV65889.1"/>
    <property type="molecule type" value="Genomic_DNA"/>
</dbReference>
<dbReference type="Proteomes" id="UP001235939">
    <property type="component" value="Chromosome 03"/>
</dbReference>
<protein>
    <submittedName>
        <fullName evidence="1">Uncharacterized protein</fullName>
    </submittedName>
</protein>
<name>A0ABY6KBY6_9ARAC</name>
<organism evidence="1 2">
    <name type="scientific">Cordylochernes scorpioides</name>
    <dbReference type="NCBI Taxonomy" id="51811"/>
    <lineage>
        <taxon>Eukaryota</taxon>
        <taxon>Metazoa</taxon>
        <taxon>Ecdysozoa</taxon>
        <taxon>Arthropoda</taxon>
        <taxon>Chelicerata</taxon>
        <taxon>Arachnida</taxon>
        <taxon>Pseudoscorpiones</taxon>
        <taxon>Cheliferoidea</taxon>
        <taxon>Chernetidae</taxon>
        <taxon>Cordylochernes</taxon>
    </lineage>
</organism>
<evidence type="ECO:0000313" key="2">
    <source>
        <dbReference type="Proteomes" id="UP001235939"/>
    </source>
</evidence>
<keyword evidence="2" id="KW-1185">Reference proteome</keyword>
<sequence length="138" mass="15653">MSHIMRENGLEKMRGRSAMSWPDGVKIKLPKEKCTQAMNVVMKSSDFNSTESSNLLGSELKRSIYSLTSLIRHPKESNLSVVLKASHINFLPKMLKIAWLWRLRNLPPHPCPVHAQIGKDLGNMQAREGCQHFEEEGS</sequence>
<proteinExistence type="predicted"/>
<reference evidence="1 2" key="1">
    <citation type="submission" date="2022-01" db="EMBL/GenBank/DDBJ databases">
        <title>A chromosomal length assembly of Cordylochernes scorpioides.</title>
        <authorList>
            <person name="Zeh D."/>
            <person name="Zeh J."/>
        </authorList>
    </citation>
    <scope>NUCLEOTIDE SEQUENCE [LARGE SCALE GENOMIC DNA]</scope>
    <source>
        <strain evidence="1">IN4F17</strain>
        <tissue evidence="1">Whole Body</tissue>
    </source>
</reference>